<keyword evidence="2" id="KW-0472">Membrane</keyword>
<keyword evidence="2" id="KW-0812">Transmembrane</keyword>
<dbReference type="PANTHER" id="PTHR34351:SF1">
    <property type="entry name" value="SLR1927 PROTEIN"/>
    <property type="match status" value="1"/>
</dbReference>
<evidence type="ECO:0000256" key="2">
    <source>
        <dbReference type="SAM" id="Phobius"/>
    </source>
</evidence>
<sequence length="326" mass="36537">MADTAMWPLAPLQRRWRQWWQARLRPSPHCTLRQRNLYIVPTRAGLVFGLTLLLLLVASINFQLNLGYALTFLLTGSAIVSMHMAHATLRGLQLHLGPLTPVFADRPVDLTVRVDNPGRTRHGIALSLQPEETPAQAPVWFDAAAQAQTAVTLRWVAPGRGHWPLPLLRIETRFPFGLFRAWGLWRPDAQAWVYPAPERPAPPLPHGGAQARPGGPPTLGPADEHDGIRPWRRGDPLNRVVWKKVARSGELVSREAAGTARPPTLWLDWQQAGPGDAERRLSRLCAWVLAAQARQQPYGLRLPGREWAWSEAPTHRDSVLQALARW</sequence>
<protein>
    <submittedName>
        <fullName evidence="3">DUF58 domain-containing protein</fullName>
    </submittedName>
</protein>
<keyword evidence="4" id="KW-1185">Reference proteome</keyword>
<feature type="region of interest" description="Disordered" evidence="1">
    <location>
        <begin position="198"/>
        <end position="230"/>
    </location>
</feature>
<dbReference type="Proteomes" id="UP001204851">
    <property type="component" value="Unassembled WGS sequence"/>
</dbReference>
<reference evidence="3 4" key="1">
    <citation type="submission" date="2022-06" db="EMBL/GenBank/DDBJ databases">
        <title>Ideonella sp. NS12-5 Genome sequencing and assembly.</title>
        <authorList>
            <person name="Jung Y."/>
        </authorList>
    </citation>
    <scope>NUCLEOTIDE SEQUENCE [LARGE SCALE GENOMIC DNA]</scope>
    <source>
        <strain evidence="3 4">NS12-5</strain>
    </source>
</reference>
<keyword evidence="2" id="KW-1133">Transmembrane helix</keyword>
<gene>
    <name evidence="3" type="ORF">M0L44_07625</name>
</gene>
<feature type="transmembrane region" description="Helical" evidence="2">
    <location>
        <begin position="66"/>
        <end position="85"/>
    </location>
</feature>
<evidence type="ECO:0000256" key="1">
    <source>
        <dbReference type="SAM" id="MobiDB-lite"/>
    </source>
</evidence>
<accession>A0ABT1BK48</accession>
<dbReference type="PANTHER" id="PTHR34351">
    <property type="entry name" value="SLR1927 PROTEIN-RELATED"/>
    <property type="match status" value="1"/>
</dbReference>
<dbReference type="EMBL" id="JAMXMC010000004">
    <property type="protein sequence ID" value="MCO5976577.1"/>
    <property type="molecule type" value="Genomic_DNA"/>
</dbReference>
<dbReference type="RefSeq" id="WP_252769044.1">
    <property type="nucleotide sequence ID" value="NZ_JAMXMC010000004.1"/>
</dbReference>
<evidence type="ECO:0000313" key="3">
    <source>
        <dbReference type="EMBL" id="MCO5976577.1"/>
    </source>
</evidence>
<organism evidence="3 4">
    <name type="scientific">Ideonella oryzae</name>
    <dbReference type="NCBI Taxonomy" id="2937441"/>
    <lineage>
        <taxon>Bacteria</taxon>
        <taxon>Pseudomonadati</taxon>
        <taxon>Pseudomonadota</taxon>
        <taxon>Betaproteobacteria</taxon>
        <taxon>Burkholderiales</taxon>
        <taxon>Sphaerotilaceae</taxon>
        <taxon>Ideonella</taxon>
    </lineage>
</organism>
<comment type="caution">
    <text evidence="3">The sequence shown here is derived from an EMBL/GenBank/DDBJ whole genome shotgun (WGS) entry which is preliminary data.</text>
</comment>
<name>A0ABT1BK48_9BURK</name>
<proteinExistence type="predicted"/>
<evidence type="ECO:0000313" key="4">
    <source>
        <dbReference type="Proteomes" id="UP001204851"/>
    </source>
</evidence>
<feature type="transmembrane region" description="Helical" evidence="2">
    <location>
        <begin position="37"/>
        <end position="60"/>
    </location>
</feature>